<feature type="transmembrane region" description="Helical" evidence="1">
    <location>
        <begin position="90"/>
        <end position="109"/>
    </location>
</feature>
<keyword evidence="1" id="KW-0472">Membrane</keyword>
<reference evidence="2 3" key="1">
    <citation type="journal article" date="2003" name="Int. J. Syst. Evol. Microbiol.">
        <title>Halobacillus salinus sp. nov., isolated from a salt lake on the coast of the East Sea in Korea.</title>
        <authorList>
            <person name="Yoon J.H."/>
            <person name="Kang K.H."/>
            <person name="Park Y.H."/>
        </authorList>
    </citation>
    <scope>NUCLEOTIDE SEQUENCE [LARGE SCALE GENOMIC DNA]</scope>
    <source>
        <strain evidence="2 3">HSL-3</strain>
    </source>
</reference>
<dbReference type="Proteomes" id="UP000297982">
    <property type="component" value="Unassembled WGS sequence"/>
</dbReference>
<dbReference type="RefSeq" id="WP_135326791.1">
    <property type="nucleotide sequence ID" value="NZ_SRJC01000001.1"/>
</dbReference>
<dbReference type="InterPro" id="IPR010690">
    <property type="entry name" value="YqfD"/>
</dbReference>
<dbReference type="AlphaFoldDB" id="A0A4Z0H4Y6"/>
<dbReference type="Pfam" id="PF06898">
    <property type="entry name" value="YqfD"/>
    <property type="match status" value="1"/>
</dbReference>
<dbReference type="NCBIfam" id="TIGR02876">
    <property type="entry name" value="spore_yqfD"/>
    <property type="match status" value="1"/>
</dbReference>
<name>A0A4Z0H4Y6_9BACI</name>
<protein>
    <submittedName>
        <fullName evidence="2">Sporulation protein YqfD</fullName>
    </submittedName>
</protein>
<comment type="caution">
    <text evidence="2">The sequence shown here is derived from an EMBL/GenBank/DDBJ whole genome shotgun (WGS) entry which is preliminary data.</text>
</comment>
<sequence length="393" mass="45010">MGNQHDFYQGTMNIRLKGSLIEPFLHACTRQGCQLSRVRRIGDDEVVLTIRLRDWPIMRKLRKKYRCKIEIIDGKGVPFLVKRMVKKTSLLLSFIAAVIFIFVLANTLWSIEVKGLSPELEASVEKKLKSYGVYPGKLTIGMDDPIEIQSKLLDDIPDLLWVGVKKQGTSYHLYGVEKTRQDLDENDRPSYLVATKKGMVIRSFIKKGRPLVSVYDIVKKGQPLATGELVEEGDVFVHTEGEVIAETWYKAEQQLPLKHILDLTSGEANYSYGLKIGSFKLPLWGWWKSDEGKVREEEVVTDWNVRDWTLPIQWQKKTAFQIDRVSFNQSKKELQEIGAKTARRSLLQQLGEDAAIKDEKVLHLGEEHGKVKLILLFKVHENIAETKYISQGD</sequence>
<evidence type="ECO:0000313" key="3">
    <source>
        <dbReference type="Proteomes" id="UP000297982"/>
    </source>
</evidence>
<keyword evidence="1" id="KW-1133">Transmembrane helix</keyword>
<accession>A0A4Z0H4Y6</accession>
<gene>
    <name evidence="2" type="primary">yqfD</name>
    <name evidence="2" type="ORF">E4663_04475</name>
</gene>
<keyword evidence="3" id="KW-1185">Reference proteome</keyword>
<dbReference type="STRING" id="192814.GCA_900166575_01223"/>
<evidence type="ECO:0000256" key="1">
    <source>
        <dbReference type="SAM" id="Phobius"/>
    </source>
</evidence>
<dbReference type="EMBL" id="SRJC01000001">
    <property type="protein sequence ID" value="TGB04265.1"/>
    <property type="molecule type" value="Genomic_DNA"/>
</dbReference>
<dbReference type="PIRSF" id="PIRSF029895">
    <property type="entry name" value="SpoIV"/>
    <property type="match status" value="1"/>
</dbReference>
<evidence type="ECO:0000313" key="2">
    <source>
        <dbReference type="EMBL" id="TGB04265.1"/>
    </source>
</evidence>
<keyword evidence="1" id="KW-0812">Transmembrane</keyword>
<organism evidence="2 3">
    <name type="scientific">Halobacillus salinus</name>
    <dbReference type="NCBI Taxonomy" id="192814"/>
    <lineage>
        <taxon>Bacteria</taxon>
        <taxon>Bacillati</taxon>
        <taxon>Bacillota</taxon>
        <taxon>Bacilli</taxon>
        <taxon>Bacillales</taxon>
        <taxon>Bacillaceae</taxon>
        <taxon>Halobacillus</taxon>
    </lineage>
</organism>
<proteinExistence type="predicted"/>